<evidence type="ECO:0000256" key="8">
    <source>
        <dbReference type="ARBA" id="ARBA00039074"/>
    </source>
</evidence>
<dbReference type="PANTHER" id="PTHR36174">
    <property type="entry name" value="LIPID II:GLYCINE GLYCYLTRANSFERASE"/>
    <property type="match status" value="1"/>
</dbReference>
<evidence type="ECO:0000256" key="2">
    <source>
        <dbReference type="ARBA" id="ARBA00009943"/>
    </source>
</evidence>
<dbReference type="GO" id="GO:0071555">
    <property type="term" value="P:cell wall organization"/>
    <property type="evidence" value="ECO:0007669"/>
    <property type="project" value="UniProtKB-KW"/>
</dbReference>
<evidence type="ECO:0000256" key="7">
    <source>
        <dbReference type="ARBA" id="ARBA00023316"/>
    </source>
</evidence>
<dbReference type="PANTHER" id="PTHR36174:SF1">
    <property type="entry name" value="LIPID II:GLYCINE GLYCYLTRANSFERASE"/>
    <property type="match status" value="1"/>
</dbReference>
<comment type="similarity">
    <text evidence="2">Belongs to the FemABX family.</text>
</comment>
<dbReference type="EMBL" id="PYAT01000004">
    <property type="protein sequence ID" value="PSL40799.1"/>
    <property type="molecule type" value="Genomic_DNA"/>
</dbReference>
<dbReference type="GO" id="GO:0016755">
    <property type="term" value="F:aminoacyltransferase activity"/>
    <property type="evidence" value="ECO:0007669"/>
    <property type="project" value="InterPro"/>
</dbReference>
<keyword evidence="3 13" id="KW-0808">Transferase</keyword>
<evidence type="ECO:0000256" key="1">
    <source>
        <dbReference type="ARBA" id="ARBA00004496"/>
    </source>
</evidence>
<name>A0A2P8H3L4_9BACL</name>
<feature type="domain" description="BioF2-like acetyltransferase" evidence="12">
    <location>
        <begin position="139"/>
        <end position="270"/>
    </location>
</feature>
<dbReference type="GO" id="GO:0005737">
    <property type="term" value="C:cytoplasm"/>
    <property type="evidence" value="ECO:0007669"/>
    <property type="project" value="UniProtKB-SubCell"/>
</dbReference>
<comment type="catalytic activity">
    <reaction evidence="11">
        <text>beta-D-GlcNAc-(1-&gt;4)-Mur2Ac(oyl-L-Ala-D-isoglutaminyl-L-Lys-D-Ala-D-Ala)-di-trans,octa-cis-undecaprenyl diphosphate + glycyl-tRNA(Gly) = beta-D-GlcNAc-(1-&gt;4)-Mur2Ac(oyl-L-Ala-D-isoglutaminyl-L-Lys-(N(6)-Gly)-D-Ala-D-Ala)-di-trans,octa-cis-undecaprenyl diphosphate + tRNA(Gly) + H(+)</text>
        <dbReference type="Rhea" id="RHEA:30435"/>
        <dbReference type="Rhea" id="RHEA-COMP:9664"/>
        <dbReference type="Rhea" id="RHEA-COMP:9683"/>
        <dbReference type="ChEBI" id="CHEBI:15378"/>
        <dbReference type="ChEBI" id="CHEBI:62233"/>
        <dbReference type="ChEBI" id="CHEBI:62234"/>
        <dbReference type="ChEBI" id="CHEBI:78442"/>
        <dbReference type="ChEBI" id="CHEBI:78522"/>
        <dbReference type="EC" id="2.3.2.16"/>
    </reaction>
</comment>
<evidence type="ECO:0000256" key="5">
    <source>
        <dbReference type="ARBA" id="ARBA00022984"/>
    </source>
</evidence>
<sequence length="337" mass="39620">MKDIYFDKNYGVLYEEVENGKSELYKFEHPLGEVHHLFIKREIPIHIGEETFYDLVTPYGYGGPIVVNSKEGEKSQLIQAFEEEFQAYCKQNKIVSEFIRFHPILNNAQDFQEYYEIESIRKTVGTNLKEYDDPVQQEFSKTARKNVRKALQAGVEFQITVNPKELKNFKEIYYSTMQRNNAASYYFFDDNYFDKCTELFGDRILLTEVTYQAKVIGIGFNFLYNNILHTNLSGTLEEYHHLSPAYVLQYAITVWGKENGIDLIHDGGGRTNSEDDSLFMFKKQFGKNTRFQFCVGRKIWDEEIYKKLCQAAGVDRDLELDFFPAYRKRVLKEVESR</sequence>
<accession>A0A2P8H3L4</accession>
<organism evidence="13 14">
    <name type="scientific">Planomicrobium soli</name>
    <dbReference type="NCBI Taxonomy" id="1176648"/>
    <lineage>
        <taxon>Bacteria</taxon>
        <taxon>Bacillati</taxon>
        <taxon>Bacillota</taxon>
        <taxon>Bacilli</taxon>
        <taxon>Bacillales</taxon>
        <taxon>Caryophanaceae</taxon>
        <taxon>Planomicrobium</taxon>
    </lineage>
</organism>
<dbReference type="AlphaFoldDB" id="A0A2P8H3L4"/>
<evidence type="ECO:0000256" key="10">
    <source>
        <dbReference type="ARBA" id="ARBA00042933"/>
    </source>
</evidence>
<evidence type="ECO:0000256" key="3">
    <source>
        <dbReference type="ARBA" id="ARBA00022679"/>
    </source>
</evidence>
<dbReference type="InterPro" id="IPR050644">
    <property type="entry name" value="PG_Glycine_Bridge_Synth"/>
</dbReference>
<dbReference type="GO" id="GO:0009252">
    <property type="term" value="P:peptidoglycan biosynthetic process"/>
    <property type="evidence" value="ECO:0007669"/>
    <property type="project" value="UniProtKB-KW"/>
</dbReference>
<keyword evidence="5" id="KW-0573">Peptidoglycan synthesis</keyword>
<proteinExistence type="inferred from homology"/>
<evidence type="ECO:0000256" key="9">
    <source>
        <dbReference type="ARBA" id="ARBA00040679"/>
    </source>
</evidence>
<keyword evidence="14" id="KW-1185">Reference proteome</keyword>
<protein>
    <recommendedName>
        <fullName evidence="9">Lipid II:glycine glycyltransferase</fullName>
        <ecNumber evidence="8">2.3.2.16</ecNumber>
    </recommendedName>
    <alternativeName>
        <fullName evidence="10">Factor essential for expression of methicillin resistance X</fullName>
    </alternativeName>
</protein>
<reference evidence="13 14" key="1">
    <citation type="submission" date="2018-03" db="EMBL/GenBank/DDBJ databases">
        <title>Genomic Encyclopedia of Type Strains, Phase III (KMG-III): the genomes of soil and plant-associated and newly described type strains.</title>
        <authorList>
            <person name="Whitman W."/>
        </authorList>
    </citation>
    <scope>NUCLEOTIDE SEQUENCE [LARGE SCALE GENOMIC DNA]</scope>
    <source>
        <strain evidence="13 14">CGMCC 1.12259</strain>
    </source>
</reference>
<dbReference type="PROSITE" id="PS51191">
    <property type="entry name" value="FEMABX"/>
    <property type="match status" value="1"/>
</dbReference>
<keyword evidence="7" id="KW-0961">Cell wall biogenesis/degradation</keyword>
<keyword evidence="4" id="KW-0133">Cell shape</keyword>
<keyword evidence="6" id="KW-0012">Acyltransferase</keyword>
<evidence type="ECO:0000313" key="14">
    <source>
        <dbReference type="Proteomes" id="UP000242682"/>
    </source>
</evidence>
<dbReference type="OrthoDB" id="9785911at2"/>
<evidence type="ECO:0000256" key="11">
    <source>
        <dbReference type="ARBA" id="ARBA00048654"/>
    </source>
</evidence>
<dbReference type="EC" id="2.3.2.16" evidence="8"/>
<dbReference type="GO" id="GO:0008360">
    <property type="term" value="P:regulation of cell shape"/>
    <property type="evidence" value="ECO:0007669"/>
    <property type="project" value="UniProtKB-KW"/>
</dbReference>
<dbReference type="InterPro" id="IPR016181">
    <property type="entry name" value="Acyl_CoA_acyltransferase"/>
</dbReference>
<evidence type="ECO:0000313" key="13">
    <source>
        <dbReference type="EMBL" id="PSL40799.1"/>
    </source>
</evidence>
<evidence type="ECO:0000256" key="6">
    <source>
        <dbReference type="ARBA" id="ARBA00023315"/>
    </source>
</evidence>
<dbReference type="Proteomes" id="UP000242682">
    <property type="component" value="Unassembled WGS sequence"/>
</dbReference>
<comment type="caution">
    <text evidence="13">The sequence shown here is derived from an EMBL/GenBank/DDBJ whole genome shotgun (WGS) entry which is preliminary data.</text>
</comment>
<dbReference type="InterPro" id="IPR003447">
    <property type="entry name" value="FEMABX"/>
</dbReference>
<evidence type="ECO:0000259" key="12">
    <source>
        <dbReference type="Pfam" id="PF13480"/>
    </source>
</evidence>
<evidence type="ECO:0000256" key="4">
    <source>
        <dbReference type="ARBA" id="ARBA00022960"/>
    </source>
</evidence>
<dbReference type="InterPro" id="IPR038740">
    <property type="entry name" value="BioF2-like_GNAT_dom"/>
</dbReference>
<dbReference type="Gene3D" id="3.40.630.30">
    <property type="match status" value="1"/>
</dbReference>
<dbReference type="SUPFAM" id="SSF55729">
    <property type="entry name" value="Acyl-CoA N-acyltransferases (Nat)"/>
    <property type="match status" value="1"/>
</dbReference>
<comment type="subcellular location">
    <subcellularLocation>
        <location evidence="1">Cytoplasm</location>
    </subcellularLocation>
</comment>
<gene>
    <name evidence="13" type="ORF">B0H99_104261</name>
</gene>
<dbReference type="Pfam" id="PF13480">
    <property type="entry name" value="Acetyltransf_6"/>
    <property type="match status" value="1"/>
</dbReference>